<dbReference type="GO" id="GO:0005525">
    <property type="term" value="F:GTP binding"/>
    <property type="evidence" value="ECO:0007669"/>
    <property type="project" value="UniProtKB-UniRule"/>
</dbReference>
<dbReference type="InterPro" id="IPR027417">
    <property type="entry name" value="P-loop_NTPase"/>
</dbReference>
<dbReference type="SMART" id="SM00382">
    <property type="entry name" value="AAA"/>
    <property type="match status" value="1"/>
</dbReference>
<dbReference type="GO" id="GO:0003924">
    <property type="term" value="F:GTPase activity"/>
    <property type="evidence" value="ECO:0007669"/>
    <property type="project" value="UniProtKB-UniRule"/>
</dbReference>
<dbReference type="Gene3D" id="3.40.50.300">
    <property type="entry name" value="P-loop containing nucleotide triphosphate hydrolases"/>
    <property type="match status" value="1"/>
</dbReference>
<feature type="region of interest" description="Disordered" evidence="14">
    <location>
        <begin position="62"/>
        <end position="126"/>
    </location>
</feature>
<keyword evidence="17" id="KW-0966">Cell projection</keyword>
<gene>
    <name evidence="17" type="primary">flhF</name>
    <name evidence="17" type="ORF">HGI30_12330</name>
</gene>
<dbReference type="InterPro" id="IPR003593">
    <property type="entry name" value="AAA+_ATPase"/>
</dbReference>
<feature type="domain" description="AAA+ ATPase" evidence="15">
    <location>
        <begin position="224"/>
        <end position="403"/>
    </location>
</feature>
<keyword evidence="11" id="KW-1006">Bacterial flagellum protein export</keyword>
<keyword evidence="17" id="KW-0282">Flagellum</keyword>
<evidence type="ECO:0000256" key="11">
    <source>
        <dbReference type="ARBA" id="ARBA00023225"/>
    </source>
</evidence>
<dbReference type="FunFam" id="3.40.50.300:FF:000695">
    <property type="entry name" value="Flagellar biosynthesis regulator FlhF"/>
    <property type="match status" value="1"/>
</dbReference>
<dbReference type="GO" id="GO:0005886">
    <property type="term" value="C:plasma membrane"/>
    <property type="evidence" value="ECO:0007669"/>
    <property type="project" value="UniProtKB-SubCell"/>
</dbReference>
<comment type="function">
    <text evidence="12">Necessary for flagellar biosynthesis. May be involved in translocation of the flagellum.</text>
</comment>
<keyword evidence="6" id="KW-0547">Nucleotide-binding</keyword>
<sequence length="421" mass="45274">MKVKRYVVASLPEALPLIRGDLGHDAVILSTKEIKTGGILGLFGKRRMEVIAALDGRSSGGAAAAAKPVPARPAAEAQAEDAPRETNLAAAAGKPRAELTPQEAPIPPLAAKPPVRPPAAASAPASEALNDELLQEMRGLMSWIRQLGLQQETDGRSGPIRQLMERLERQEVAAEWRDKLLQELQAEPDFDSFSQQPEAVREAARGAIERWLSPFESGGGILDEARTIHFVGPTGVGKTTTIAKLAACETLQRQRSVGLITADTYRIAAVDQLRTYADILGIPLEVVFSPAEAARAYQQLADKDLILMDTAGRNYRSELQINEVSSMLRTGGASETCLVLSLTARTSDMKAVALPFLEHGVTKAIFTKLDETRVYGALLNLALSHNLQPLYVASGQTVPDDLERFSSRRYAALLIGDGADG</sequence>
<keyword evidence="10" id="KW-0472">Membrane</keyword>
<dbReference type="Proteomes" id="UP000502136">
    <property type="component" value="Chromosome"/>
</dbReference>
<keyword evidence="5" id="KW-1003">Cell membrane</keyword>
<evidence type="ECO:0000256" key="14">
    <source>
        <dbReference type="SAM" id="MobiDB-lite"/>
    </source>
</evidence>
<dbReference type="GO" id="GO:0006614">
    <property type="term" value="P:SRP-dependent cotranslational protein targeting to membrane"/>
    <property type="evidence" value="ECO:0007669"/>
    <property type="project" value="UniProtKB-UniRule"/>
</dbReference>
<evidence type="ECO:0000256" key="10">
    <source>
        <dbReference type="ARBA" id="ARBA00023136"/>
    </source>
</evidence>
<feature type="compositionally biased region" description="Pro residues" evidence="14">
    <location>
        <begin position="104"/>
        <end position="117"/>
    </location>
</feature>
<organism evidence="17 18">
    <name type="scientific">Paenibacillus albicereus</name>
    <dbReference type="NCBI Taxonomy" id="2726185"/>
    <lineage>
        <taxon>Bacteria</taxon>
        <taxon>Bacillati</taxon>
        <taxon>Bacillota</taxon>
        <taxon>Bacilli</taxon>
        <taxon>Bacillales</taxon>
        <taxon>Paenibacillaceae</taxon>
        <taxon>Paenibacillus</taxon>
    </lineage>
</organism>
<evidence type="ECO:0000256" key="2">
    <source>
        <dbReference type="ARBA" id="ARBA00008531"/>
    </source>
</evidence>
<dbReference type="Gene3D" id="1.20.120.1380">
    <property type="entry name" value="Flagellar FlhF biosynthesis protein, N domain"/>
    <property type="match status" value="1"/>
</dbReference>
<dbReference type="CDD" id="cd17873">
    <property type="entry name" value="FlhF"/>
    <property type="match status" value="1"/>
</dbReference>
<evidence type="ECO:0000256" key="5">
    <source>
        <dbReference type="ARBA" id="ARBA00022475"/>
    </source>
</evidence>
<dbReference type="RefSeq" id="WP_168907836.1">
    <property type="nucleotide sequence ID" value="NZ_CP051428.1"/>
</dbReference>
<dbReference type="Pfam" id="PF00448">
    <property type="entry name" value="SRP54"/>
    <property type="match status" value="1"/>
</dbReference>
<evidence type="ECO:0000256" key="3">
    <source>
        <dbReference type="ARBA" id="ARBA00014919"/>
    </source>
</evidence>
<evidence type="ECO:0000256" key="9">
    <source>
        <dbReference type="ARBA" id="ARBA00023134"/>
    </source>
</evidence>
<dbReference type="PANTHER" id="PTHR43134">
    <property type="entry name" value="SIGNAL RECOGNITION PARTICLE RECEPTOR SUBUNIT ALPHA"/>
    <property type="match status" value="1"/>
</dbReference>
<evidence type="ECO:0000256" key="6">
    <source>
        <dbReference type="ARBA" id="ARBA00022741"/>
    </source>
</evidence>
<dbReference type="NCBIfam" id="TIGR03499">
    <property type="entry name" value="FlhF"/>
    <property type="match status" value="1"/>
</dbReference>
<comment type="subcellular location">
    <subcellularLocation>
        <location evidence="1">Cell membrane</location>
        <topology evidence="1">Peripheral membrane protein</topology>
        <orientation evidence="1">Cytoplasmic side</orientation>
    </subcellularLocation>
</comment>
<keyword evidence="7" id="KW-1005">Bacterial flagellum biogenesis</keyword>
<dbReference type="GO" id="GO:0044781">
    <property type="term" value="P:bacterial-type flagellum organization"/>
    <property type="evidence" value="ECO:0007669"/>
    <property type="project" value="UniProtKB-UniRule"/>
</dbReference>
<dbReference type="InterPro" id="IPR000897">
    <property type="entry name" value="SRP54_GTPase_dom"/>
</dbReference>
<keyword evidence="17" id="KW-0969">Cilium</keyword>
<evidence type="ECO:0000259" key="16">
    <source>
        <dbReference type="SMART" id="SM00962"/>
    </source>
</evidence>
<dbReference type="EMBL" id="CP051428">
    <property type="protein sequence ID" value="QJC52270.1"/>
    <property type="molecule type" value="Genomic_DNA"/>
</dbReference>
<evidence type="ECO:0000256" key="7">
    <source>
        <dbReference type="ARBA" id="ARBA00022795"/>
    </source>
</evidence>
<feature type="compositionally biased region" description="Low complexity" evidence="14">
    <location>
        <begin position="62"/>
        <end position="77"/>
    </location>
</feature>
<dbReference type="GO" id="GO:0005047">
    <property type="term" value="F:signal recognition particle binding"/>
    <property type="evidence" value="ECO:0007669"/>
    <property type="project" value="TreeGrafter"/>
</dbReference>
<feature type="domain" description="SRP54-type proteins GTP-binding" evidence="16">
    <location>
        <begin position="225"/>
        <end position="416"/>
    </location>
</feature>
<dbReference type="InterPro" id="IPR047040">
    <property type="entry name" value="FlhF__GTPase_dom"/>
</dbReference>
<dbReference type="KEGG" id="palr:HGI30_12330"/>
<evidence type="ECO:0000256" key="8">
    <source>
        <dbReference type="ARBA" id="ARBA00022927"/>
    </source>
</evidence>
<keyword evidence="18" id="KW-1185">Reference proteome</keyword>
<keyword evidence="8" id="KW-0653">Protein transport</keyword>
<comment type="similarity">
    <text evidence="2">Belongs to the GTP-binding SRP family.</text>
</comment>
<dbReference type="SUPFAM" id="SSF52540">
    <property type="entry name" value="P-loop containing nucleoside triphosphate hydrolases"/>
    <property type="match status" value="1"/>
</dbReference>
<evidence type="ECO:0000259" key="15">
    <source>
        <dbReference type="SMART" id="SM00382"/>
    </source>
</evidence>
<accession>A0A6H2GXX8</accession>
<evidence type="ECO:0000256" key="12">
    <source>
        <dbReference type="ARBA" id="ARBA00025337"/>
    </source>
</evidence>
<dbReference type="GO" id="GO:0015031">
    <property type="term" value="P:protein transport"/>
    <property type="evidence" value="ECO:0007669"/>
    <property type="project" value="UniProtKB-KW"/>
</dbReference>
<evidence type="ECO:0000256" key="1">
    <source>
        <dbReference type="ARBA" id="ARBA00004413"/>
    </source>
</evidence>
<evidence type="ECO:0000313" key="17">
    <source>
        <dbReference type="EMBL" id="QJC52270.1"/>
    </source>
</evidence>
<dbReference type="InterPro" id="IPR020006">
    <property type="entry name" value="FlhF"/>
</dbReference>
<evidence type="ECO:0000313" key="18">
    <source>
        <dbReference type="Proteomes" id="UP000502136"/>
    </source>
</evidence>
<evidence type="ECO:0000256" key="4">
    <source>
        <dbReference type="ARBA" id="ARBA00022448"/>
    </source>
</evidence>
<keyword evidence="9" id="KW-0342">GTP-binding</keyword>
<dbReference type="PANTHER" id="PTHR43134:SF3">
    <property type="entry name" value="FLAGELLAR BIOSYNTHESIS PROTEIN FLHF"/>
    <property type="match status" value="1"/>
</dbReference>
<dbReference type="AlphaFoldDB" id="A0A6H2GXX8"/>
<proteinExistence type="inferred from homology"/>
<keyword evidence="4" id="KW-0813">Transport</keyword>
<reference evidence="17 18" key="1">
    <citation type="submission" date="2020-04" db="EMBL/GenBank/DDBJ databases">
        <title>Novel Paenibacillus strain UniB2 isolated from commercial digestive syrup.</title>
        <authorList>
            <person name="Thorat V."/>
            <person name="Kirdat K."/>
            <person name="Tiwarekar B."/>
            <person name="Yadav A."/>
        </authorList>
    </citation>
    <scope>NUCLEOTIDE SEQUENCE [LARGE SCALE GENOMIC DNA]</scope>
    <source>
        <strain evidence="17 18">UniB2</strain>
    </source>
</reference>
<evidence type="ECO:0000256" key="13">
    <source>
        <dbReference type="NCBIfam" id="TIGR03499"/>
    </source>
</evidence>
<name>A0A6H2GXX8_9BACL</name>
<dbReference type="SMART" id="SM00962">
    <property type="entry name" value="SRP54"/>
    <property type="match status" value="1"/>
</dbReference>
<protein>
    <recommendedName>
        <fullName evidence="3 13">Flagellar biosynthesis protein FlhF</fullName>
    </recommendedName>
</protein>